<evidence type="ECO:0000313" key="1">
    <source>
        <dbReference type="EMBL" id="MPC20909.1"/>
    </source>
</evidence>
<protein>
    <submittedName>
        <fullName evidence="1">Uncharacterized protein</fullName>
    </submittedName>
</protein>
<gene>
    <name evidence="1" type="ORF">E2C01_013873</name>
</gene>
<dbReference type="Proteomes" id="UP000324222">
    <property type="component" value="Unassembled WGS sequence"/>
</dbReference>
<reference evidence="1 2" key="1">
    <citation type="submission" date="2019-05" db="EMBL/GenBank/DDBJ databases">
        <title>Another draft genome of Portunus trituberculatus and its Hox gene families provides insights of decapod evolution.</title>
        <authorList>
            <person name="Jeong J.-H."/>
            <person name="Song I."/>
            <person name="Kim S."/>
            <person name="Choi T."/>
            <person name="Kim D."/>
            <person name="Ryu S."/>
            <person name="Kim W."/>
        </authorList>
    </citation>
    <scope>NUCLEOTIDE SEQUENCE [LARGE SCALE GENOMIC DNA]</scope>
    <source>
        <tissue evidence="1">Muscle</tissue>
    </source>
</reference>
<sequence length="84" mass="8929">MSSPPTSLSPFLPALPVQVVASTHPPPIRVSLLPQFRYLGLLPLLLHLSGCCPKSPLPLPPPSALLPSPPYPPIFPILGPRRNG</sequence>
<comment type="caution">
    <text evidence="1">The sequence shown here is derived from an EMBL/GenBank/DDBJ whole genome shotgun (WGS) entry which is preliminary data.</text>
</comment>
<keyword evidence="2" id="KW-1185">Reference proteome</keyword>
<proteinExistence type="predicted"/>
<evidence type="ECO:0000313" key="2">
    <source>
        <dbReference type="Proteomes" id="UP000324222"/>
    </source>
</evidence>
<accession>A0A5B7DIM7</accession>
<dbReference type="EMBL" id="VSRR010000923">
    <property type="protein sequence ID" value="MPC20909.1"/>
    <property type="molecule type" value="Genomic_DNA"/>
</dbReference>
<name>A0A5B7DIM7_PORTR</name>
<organism evidence="1 2">
    <name type="scientific">Portunus trituberculatus</name>
    <name type="common">Swimming crab</name>
    <name type="synonym">Neptunus trituberculatus</name>
    <dbReference type="NCBI Taxonomy" id="210409"/>
    <lineage>
        <taxon>Eukaryota</taxon>
        <taxon>Metazoa</taxon>
        <taxon>Ecdysozoa</taxon>
        <taxon>Arthropoda</taxon>
        <taxon>Crustacea</taxon>
        <taxon>Multicrustacea</taxon>
        <taxon>Malacostraca</taxon>
        <taxon>Eumalacostraca</taxon>
        <taxon>Eucarida</taxon>
        <taxon>Decapoda</taxon>
        <taxon>Pleocyemata</taxon>
        <taxon>Brachyura</taxon>
        <taxon>Eubrachyura</taxon>
        <taxon>Portunoidea</taxon>
        <taxon>Portunidae</taxon>
        <taxon>Portuninae</taxon>
        <taxon>Portunus</taxon>
    </lineage>
</organism>
<dbReference type="AlphaFoldDB" id="A0A5B7DIM7"/>